<dbReference type="SUPFAM" id="SSF55874">
    <property type="entry name" value="ATPase domain of HSP90 chaperone/DNA topoisomerase II/histidine kinase"/>
    <property type="match status" value="1"/>
</dbReference>
<comment type="subcellular location">
    <subcellularLocation>
        <location evidence="2">Membrane</location>
        <topology evidence="2">Multi-pass membrane protein</topology>
    </subcellularLocation>
</comment>
<keyword evidence="8 15" id="KW-0418">Kinase</keyword>
<proteinExistence type="inferred from homology"/>
<organism evidence="15 16">
    <name type="scientific">Sulfurifustis variabilis</name>
    <dbReference type="NCBI Taxonomy" id="1675686"/>
    <lineage>
        <taxon>Bacteria</taxon>
        <taxon>Pseudomonadati</taxon>
        <taxon>Pseudomonadota</taxon>
        <taxon>Gammaproteobacteria</taxon>
        <taxon>Acidiferrobacterales</taxon>
        <taxon>Acidiferrobacteraceae</taxon>
        <taxon>Sulfurifustis</taxon>
    </lineage>
</organism>
<dbReference type="InterPro" id="IPR003661">
    <property type="entry name" value="HisK_dim/P_dom"/>
</dbReference>
<evidence type="ECO:0000256" key="10">
    <source>
        <dbReference type="ARBA" id="ARBA00023012"/>
    </source>
</evidence>
<dbReference type="InterPro" id="IPR036097">
    <property type="entry name" value="HisK_dim/P_sf"/>
</dbReference>
<feature type="transmembrane region" description="Helical" evidence="13">
    <location>
        <begin position="166"/>
        <end position="183"/>
    </location>
</feature>
<comment type="catalytic activity">
    <reaction evidence="1">
        <text>ATP + protein L-histidine = ADP + protein N-phospho-L-histidine.</text>
        <dbReference type="EC" id="2.7.13.3"/>
    </reaction>
</comment>
<dbReference type="FunFam" id="1.10.287.130:FF:000001">
    <property type="entry name" value="Two-component sensor histidine kinase"/>
    <property type="match status" value="1"/>
</dbReference>
<dbReference type="InterPro" id="IPR038377">
    <property type="entry name" value="Na/Glc_symporter_sf"/>
</dbReference>
<feature type="transmembrane region" description="Helical" evidence="13">
    <location>
        <begin position="115"/>
        <end position="134"/>
    </location>
</feature>
<feature type="transmembrane region" description="Helical" evidence="13">
    <location>
        <begin position="289"/>
        <end position="316"/>
    </location>
</feature>
<dbReference type="InterPro" id="IPR050736">
    <property type="entry name" value="Sensor_HK_Regulatory"/>
</dbReference>
<keyword evidence="5" id="KW-0597">Phosphoprotein</keyword>
<feature type="transmembrane region" description="Helical" evidence="13">
    <location>
        <begin position="453"/>
        <end position="472"/>
    </location>
</feature>
<feature type="coiled-coil region" evidence="12">
    <location>
        <begin position="649"/>
        <end position="683"/>
    </location>
</feature>
<dbReference type="GO" id="GO:0022857">
    <property type="term" value="F:transmembrane transporter activity"/>
    <property type="evidence" value="ECO:0007669"/>
    <property type="project" value="InterPro"/>
</dbReference>
<evidence type="ECO:0000256" key="7">
    <source>
        <dbReference type="ARBA" id="ARBA00022692"/>
    </source>
</evidence>
<evidence type="ECO:0000259" key="14">
    <source>
        <dbReference type="PROSITE" id="PS50109"/>
    </source>
</evidence>
<reference evidence="15 16" key="1">
    <citation type="submission" date="2015-08" db="EMBL/GenBank/DDBJ databases">
        <title>Complete genome sequence of Sulfurifustis variabilis.</title>
        <authorList>
            <person name="Miura A."/>
            <person name="Kojima H."/>
            <person name="Fukui M."/>
        </authorList>
    </citation>
    <scope>NUCLEOTIDE SEQUENCE [LARGE SCALE GENOMIC DNA]</scope>
    <source>
        <strain evidence="16">skN76</strain>
    </source>
</reference>
<keyword evidence="11 13" id="KW-0472">Membrane</keyword>
<dbReference type="CDD" id="cd10322">
    <property type="entry name" value="SLC5sbd"/>
    <property type="match status" value="1"/>
</dbReference>
<feature type="domain" description="Histidine kinase" evidence="14">
    <location>
        <begin position="690"/>
        <end position="909"/>
    </location>
</feature>
<dbReference type="AlphaFoldDB" id="A0A1B4V3W3"/>
<evidence type="ECO:0000256" key="12">
    <source>
        <dbReference type="SAM" id="Coils"/>
    </source>
</evidence>
<dbReference type="SMART" id="SM00388">
    <property type="entry name" value="HisKA"/>
    <property type="match status" value="1"/>
</dbReference>
<evidence type="ECO:0000256" key="11">
    <source>
        <dbReference type="ARBA" id="ARBA00023136"/>
    </source>
</evidence>
<keyword evidence="6" id="KW-0808">Transferase</keyword>
<feature type="transmembrane region" description="Helical" evidence="13">
    <location>
        <begin position="68"/>
        <end position="87"/>
    </location>
</feature>
<dbReference type="KEGG" id="sva:SVA_0633"/>
<evidence type="ECO:0000256" key="2">
    <source>
        <dbReference type="ARBA" id="ARBA00004141"/>
    </source>
</evidence>
<dbReference type="RefSeq" id="WP_096458668.1">
    <property type="nucleotide sequence ID" value="NZ_AP014936.1"/>
</dbReference>
<dbReference type="CDD" id="cd00082">
    <property type="entry name" value="HisKA"/>
    <property type="match status" value="1"/>
</dbReference>
<feature type="transmembrane region" description="Helical" evidence="13">
    <location>
        <begin position="390"/>
        <end position="410"/>
    </location>
</feature>
<dbReference type="GO" id="GO:0000155">
    <property type="term" value="F:phosphorelay sensor kinase activity"/>
    <property type="evidence" value="ECO:0007669"/>
    <property type="project" value="InterPro"/>
</dbReference>
<dbReference type="InterPro" id="IPR004358">
    <property type="entry name" value="Sig_transdc_His_kin-like_C"/>
</dbReference>
<dbReference type="InterPro" id="IPR001734">
    <property type="entry name" value="Na/solute_symporter"/>
</dbReference>
<dbReference type="EMBL" id="AP014936">
    <property type="protein sequence ID" value="BAU47212.1"/>
    <property type="molecule type" value="Genomic_DNA"/>
</dbReference>
<dbReference type="PROSITE" id="PS50109">
    <property type="entry name" value="HIS_KIN"/>
    <property type="match status" value="1"/>
</dbReference>
<evidence type="ECO:0000256" key="9">
    <source>
        <dbReference type="ARBA" id="ARBA00022989"/>
    </source>
</evidence>
<dbReference type="PANTHER" id="PTHR43711:SF30">
    <property type="entry name" value="HISTIDINE KINASE"/>
    <property type="match status" value="1"/>
</dbReference>
<dbReference type="SMART" id="SM00387">
    <property type="entry name" value="HATPase_c"/>
    <property type="match status" value="1"/>
</dbReference>
<keyword evidence="12" id="KW-0175">Coiled coil</keyword>
<dbReference type="InterPro" id="IPR005467">
    <property type="entry name" value="His_kinase_dom"/>
</dbReference>
<feature type="transmembrane region" description="Helical" evidence="13">
    <location>
        <begin position="246"/>
        <end position="268"/>
    </location>
</feature>
<evidence type="ECO:0000256" key="13">
    <source>
        <dbReference type="SAM" id="Phobius"/>
    </source>
</evidence>
<feature type="transmembrane region" description="Helical" evidence="13">
    <location>
        <begin position="37"/>
        <end position="56"/>
    </location>
</feature>
<dbReference type="Pfam" id="PF02518">
    <property type="entry name" value="HATPase_c"/>
    <property type="match status" value="1"/>
</dbReference>
<dbReference type="Gene3D" id="1.20.1730.10">
    <property type="entry name" value="Sodium/glucose cotransporter"/>
    <property type="match status" value="1"/>
</dbReference>
<evidence type="ECO:0000256" key="5">
    <source>
        <dbReference type="ARBA" id="ARBA00022553"/>
    </source>
</evidence>
<dbReference type="Pfam" id="PF00512">
    <property type="entry name" value="HisKA"/>
    <property type="match status" value="1"/>
</dbReference>
<dbReference type="FunFam" id="3.30.565.10:FF:000006">
    <property type="entry name" value="Sensor histidine kinase WalK"/>
    <property type="match status" value="1"/>
</dbReference>
<keyword evidence="10" id="KW-0902">Two-component regulatory system</keyword>
<dbReference type="PRINTS" id="PR00344">
    <property type="entry name" value="BCTRLSENSOR"/>
</dbReference>
<evidence type="ECO:0000256" key="8">
    <source>
        <dbReference type="ARBA" id="ARBA00022777"/>
    </source>
</evidence>
<feature type="transmembrane region" description="Helical" evidence="13">
    <location>
        <begin position="336"/>
        <end position="369"/>
    </location>
</feature>
<feature type="transmembrane region" description="Helical" evidence="13">
    <location>
        <begin position="416"/>
        <end position="441"/>
    </location>
</feature>
<evidence type="ECO:0000313" key="15">
    <source>
        <dbReference type="EMBL" id="BAU47212.1"/>
    </source>
</evidence>
<keyword evidence="9 13" id="KW-1133">Transmembrane helix</keyword>
<protein>
    <recommendedName>
        <fullName evidence="4">histidine kinase</fullName>
        <ecNumber evidence="4">2.7.13.3</ecNumber>
    </recommendedName>
</protein>
<dbReference type="Gene3D" id="3.30.565.10">
    <property type="entry name" value="Histidine kinase-like ATPase, C-terminal domain"/>
    <property type="match status" value="1"/>
</dbReference>
<comment type="similarity">
    <text evidence="3">Belongs to the sodium:solute symporter (SSF) (TC 2.A.21) family.</text>
</comment>
<accession>A0A1B4V3W3</accession>
<feature type="transmembrane region" description="Helical" evidence="13">
    <location>
        <begin position="6"/>
        <end position="25"/>
    </location>
</feature>
<dbReference type="GO" id="GO:0005886">
    <property type="term" value="C:plasma membrane"/>
    <property type="evidence" value="ECO:0007669"/>
    <property type="project" value="UniProtKB-ARBA"/>
</dbReference>
<evidence type="ECO:0000256" key="1">
    <source>
        <dbReference type="ARBA" id="ARBA00000085"/>
    </source>
</evidence>
<dbReference type="InterPro" id="IPR036890">
    <property type="entry name" value="HATPase_C_sf"/>
</dbReference>
<gene>
    <name evidence="15" type="ORF">SVA_0633</name>
</gene>
<dbReference type="EC" id="2.7.13.3" evidence="4"/>
<dbReference type="Gene3D" id="1.10.287.130">
    <property type="match status" value="1"/>
</dbReference>
<keyword evidence="16" id="KW-1185">Reference proteome</keyword>
<evidence type="ECO:0000256" key="3">
    <source>
        <dbReference type="ARBA" id="ARBA00006434"/>
    </source>
</evidence>
<dbReference type="Proteomes" id="UP000218899">
    <property type="component" value="Chromosome"/>
</dbReference>
<evidence type="ECO:0000256" key="6">
    <source>
        <dbReference type="ARBA" id="ARBA00022679"/>
    </source>
</evidence>
<evidence type="ECO:0000256" key="4">
    <source>
        <dbReference type="ARBA" id="ARBA00012438"/>
    </source>
</evidence>
<feature type="transmembrane region" description="Helical" evidence="13">
    <location>
        <begin position="204"/>
        <end position="226"/>
    </location>
</feature>
<dbReference type="OrthoDB" id="9792854at2"/>
<sequence length="920" mass="100716">MLSHWVILLVAAAYLGLLFAVAYYGDKRADAGRSIIANPYIYTLSIAVYCTAWTFYGSVGRAAGTGVGFLPIYLGPTLMVALWWLVLRKIIRIAKFHRITSIADFVGSRYGKSTVLGGLVTIIAVVGILPYISLQLKAVSTSFHVIRHHPETAMPHTAAVPLWGDTALYVALLMAAFTILFGTRHIDATERHEGMVAAIAFESIVKLVAFLAVGIFVTFALFAGPADLFARAAASPELARLMTLEGLPGGVAAWLSLTFLSMLAIMFLPRQFQVTVVENVNEEHLRTALWLFPLYLLVINLFVLPLAFGGLLLLPQGSVDPDTFVLTLPLADGHRLLALFVFVGGLSAATGMVIVEAIALSTMVCNDLVMPVLLRLRALRLTERRDLSGLLIGIRRGTIVLVLLLGYLYYRLIGESFALVTIGLVSFAAAAQFAPPILIGIYWRGANLRGASAGLIAGFAVWAYTLLLPSFAKSGWLPMDFVDHGLFGLELLKPYALFGLQGFDSITHSVIWSMLANIGGVVGVSLLTRQSAIEQVQAALFVDIFRRSVRGEEAQYWRGTATVADLHALAARFLGESRANAIFADYAAERGASLKEELEADPQLVNRVERLLAGAIGAASARVMVSSIVKGEALSMEGVMQILDETSQVMEYSRRLEQKSAELEAATEELRAANERLKEVDRLKDEFVATVSHELRTPLTSIRAFSEILHDNPRMVEEQRARFLEIVVKETERLTRLVNDVLDLAKMESGSMEWRMERLDLRDVVTEAEAAVSQLYRERDLALSHALPERTMLVLGDRDRLLQVMINLLANAAKFCAPRVGRVEISLSVAGGKARVDVSDNGPGIPPEHLDRIFEKFHQVTDTEQGKPQGSGLGLPISQRIVMHHGGHIWVQSTVGKGTTLSFSLPLARDEVTRKEILNA</sequence>
<keyword evidence="7 13" id="KW-0812">Transmembrane</keyword>
<dbReference type="PROSITE" id="PS50283">
    <property type="entry name" value="NA_SOLUT_SYMP_3"/>
    <property type="match status" value="1"/>
</dbReference>
<dbReference type="InterPro" id="IPR003594">
    <property type="entry name" value="HATPase_dom"/>
</dbReference>
<name>A0A1B4V3W3_9GAMM</name>
<evidence type="ECO:0000313" key="16">
    <source>
        <dbReference type="Proteomes" id="UP000218899"/>
    </source>
</evidence>
<dbReference type="SUPFAM" id="SSF47384">
    <property type="entry name" value="Homodimeric domain of signal transducing histidine kinase"/>
    <property type="match status" value="1"/>
</dbReference>
<dbReference type="PANTHER" id="PTHR43711">
    <property type="entry name" value="TWO-COMPONENT HISTIDINE KINASE"/>
    <property type="match status" value="1"/>
</dbReference>